<dbReference type="Pfam" id="PF02803">
    <property type="entry name" value="Thiolase_C"/>
    <property type="match status" value="1"/>
</dbReference>
<dbReference type="GO" id="GO:0003988">
    <property type="term" value="F:acetyl-CoA C-acyltransferase activity"/>
    <property type="evidence" value="ECO:0007669"/>
    <property type="project" value="TreeGrafter"/>
</dbReference>
<dbReference type="PIRSF" id="PIRSF000429">
    <property type="entry name" value="Ac-CoA_Ac_transf"/>
    <property type="match status" value="1"/>
</dbReference>
<organism evidence="7 8">
    <name type="scientific">Cognatishimia activa</name>
    <dbReference type="NCBI Taxonomy" id="1715691"/>
    <lineage>
        <taxon>Bacteria</taxon>
        <taxon>Pseudomonadati</taxon>
        <taxon>Pseudomonadota</taxon>
        <taxon>Alphaproteobacteria</taxon>
        <taxon>Rhodobacterales</taxon>
        <taxon>Paracoccaceae</taxon>
        <taxon>Cognatishimia</taxon>
    </lineage>
</organism>
<dbReference type="CDD" id="cd00751">
    <property type="entry name" value="thiolase"/>
    <property type="match status" value="1"/>
</dbReference>
<sequence length="400" mass="41491">MHRFEPPDTHQPVIIAARRTPIARAGGALRAVELEDLAAPVLQAVLADSGVSASEVDEVILGNATGGGGNIARLSALRAGLGVDVAGVTVDRQCGSGLEAIMMACNLIAAGAADVILAGGVESTSRAPIRMRRSTQDGEPPEPYARARFSTDEIGDPDMGIAAENVAQRFGITRARADGFALQSHRRACLAQDAGSFDTEIVPIETETAHYLTKDDGPRKDTSLEKLAQLRPAFKDNGVVTAGNACPLNDGASVVLVTSLAKARALNVSAALTYAGGASAGVDPNILGIGPVASTRKLLTKHPELSPDNARFIEFNEAFAAQVLASLDALNIEETRVNLDGGALALGHPFGASGAVLVTRLFHQFRPLPTSDAKSNLGLAMMGIGGGMGLTAAFRYKRLT</sequence>
<evidence type="ECO:0000256" key="3">
    <source>
        <dbReference type="ARBA" id="ARBA00023315"/>
    </source>
</evidence>
<gene>
    <name evidence="7" type="ORF">HZ995_01740</name>
</gene>
<evidence type="ECO:0000313" key="8">
    <source>
        <dbReference type="Proteomes" id="UP000665026"/>
    </source>
</evidence>
<dbReference type="KEGG" id="cact:HZ995_01740"/>
<dbReference type="GO" id="GO:0005737">
    <property type="term" value="C:cytoplasm"/>
    <property type="evidence" value="ECO:0007669"/>
    <property type="project" value="UniProtKB-ARBA"/>
</dbReference>
<dbReference type="InterPro" id="IPR020617">
    <property type="entry name" value="Thiolase_C"/>
</dbReference>
<accession>A0A975EQ68</accession>
<dbReference type="Pfam" id="PF00108">
    <property type="entry name" value="Thiolase_N"/>
    <property type="match status" value="1"/>
</dbReference>
<keyword evidence="2 4" id="KW-0808">Transferase</keyword>
<dbReference type="EMBL" id="CP060010">
    <property type="protein sequence ID" value="QTN36271.1"/>
    <property type="molecule type" value="Genomic_DNA"/>
</dbReference>
<evidence type="ECO:0000256" key="1">
    <source>
        <dbReference type="ARBA" id="ARBA00010982"/>
    </source>
</evidence>
<feature type="domain" description="Thiolase C-terminal" evidence="6">
    <location>
        <begin position="276"/>
        <end position="394"/>
    </location>
</feature>
<dbReference type="InterPro" id="IPR020616">
    <property type="entry name" value="Thiolase_N"/>
</dbReference>
<dbReference type="GO" id="GO:0010124">
    <property type="term" value="P:phenylacetate catabolic process"/>
    <property type="evidence" value="ECO:0007669"/>
    <property type="project" value="TreeGrafter"/>
</dbReference>
<dbReference type="Gene3D" id="3.40.47.10">
    <property type="match status" value="1"/>
</dbReference>
<dbReference type="InterPro" id="IPR020613">
    <property type="entry name" value="Thiolase_CS"/>
</dbReference>
<dbReference type="InterPro" id="IPR002155">
    <property type="entry name" value="Thiolase"/>
</dbReference>
<dbReference type="RefSeq" id="WP_209356974.1">
    <property type="nucleotide sequence ID" value="NZ_CP060010.1"/>
</dbReference>
<protein>
    <submittedName>
        <fullName evidence="7">Thiolase family protein</fullName>
    </submittedName>
</protein>
<dbReference type="AlphaFoldDB" id="A0A975EQ68"/>
<dbReference type="GO" id="GO:0006635">
    <property type="term" value="P:fatty acid beta-oxidation"/>
    <property type="evidence" value="ECO:0007669"/>
    <property type="project" value="TreeGrafter"/>
</dbReference>
<evidence type="ECO:0000256" key="4">
    <source>
        <dbReference type="RuleBase" id="RU003557"/>
    </source>
</evidence>
<reference evidence="7" key="1">
    <citation type="submission" date="2020-07" db="EMBL/GenBank/DDBJ databases">
        <title>Genome sequences of bacteria associated with the marine, planktonic diatom Thalassiosira profunda strain ECT2AJA-044.</title>
        <authorList>
            <person name="Gargas C.B."/>
            <person name="Roberts W.R."/>
            <person name="Alverson A.J."/>
        </authorList>
    </citation>
    <scope>NUCLEOTIDE SEQUENCE</scope>
    <source>
        <strain evidence="7">ECT2AJA-044</strain>
    </source>
</reference>
<evidence type="ECO:0000259" key="5">
    <source>
        <dbReference type="Pfam" id="PF00108"/>
    </source>
</evidence>
<feature type="domain" description="Thiolase N-terminal" evidence="5">
    <location>
        <begin position="13"/>
        <end position="259"/>
    </location>
</feature>
<dbReference type="SUPFAM" id="SSF53901">
    <property type="entry name" value="Thiolase-like"/>
    <property type="match status" value="2"/>
</dbReference>
<name>A0A975EQ68_9RHOB</name>
<dbReference type="PROSITE" id="PS00737">
    <property type="entry name" value="THIOLASE_2"/>
    <property type="match status" value="1"/>
</dbReference>
<dbReference type="NCBIfam" id="TIGR01930">
    <property type="entry name" value="AcCoA-C-Actrans"/>
    <property type="match status" value="1"/>
</dbReference>
<evidence type="ECO:0000313" key="7">
    <source>
        <dbReference type="EMBL" id="QTN36271.1"/>
    </source>
</evidence>
<comment type="similarity">
    <text evidence="1 4">Belongs to the thiolase-like superfamily. Thiolase family.</text>
</comment>
<dbReference type="PANTHER" id="PTHR43853">
    <property type="entry name" value="3-KETOACYL-COA THIOLASE, PEROXISOMAL"/>
    <property type="match status" value="1"/>
</dbReference>
<dbReference type="InterPro" id="IPR016039">
    <property type="entry name" value="Thiolase-like"/>
</dbReference>
<evidence type="ECO:0000259" key="6">
    <source>
        <dbReference type="Pfam" id="PF02803"/>
    </source>
</evidence>
<dbReference type="Proteomes" id="UP000665026">
    <property type="component" value="Chromosome"/>
</dbReference>
<keyword evidence="3 4" id="KW-0012">Acyltransferase</keyword>
<dbReference type="InterPro" id="IPR050215">
    <property type="entry name" value="Thiolase-like_sf_Thiolase"/>
</dbReference>
<proteinExistence type="inferred from homology"/>
<evidence type="ECO:0000256" key="2">
    <source>
        <dbReference type="ARBA" id="ARBA00022679"/>
    </source>
</evidence>
<dbReference type="PANTHER" id="PTHR43853:SF3">
    <property type="entry name" value="ACETYL-COA C-ACETYLTRANSFERASE YHFS-RELATED"/>
    <property type="match status" value="1"/>
</dbReference>